<gene>
    <name evidence="1" type="ORF">HPB50_005105</name>
</gene>
<proteinExistence type="predicted"/>
<dbReference type="Proteomes" id="UP000821845">
    <property type="component" value="Chromosome 1"/>
</dbReference>
<accession>A0ACB7TEL6</accession>
<evidence type="ECO:0000313" key="2">
    <source>
        <dbReference type="Proteomes" id="UP000821845"/>
    </source>
</evidence>
<organism evidence="1 2">
    <name type="scientific">Hyalomma asiaticum</name>
    <name type="common">Tick</name>
    <dbReference type="NCBI Taxonomy" id="266040"/>
    <lineage>
        <taxon>Eukaryota</taxon>
        <taxon>Metazoa</taxon>
        <taxon>Ecdysozoa</taxon>
        <taxon>Arthropoda</taxon>
        <taxon>Chelicerata</taxon>
        <taxon>Arachnida</taxon>
        <taxon>Acari</taxon>
        <taxon>Parasitiformes</taxon>
        <taxon>Ixodida</taxon>
        <taxon>Ixodoidea</taxon>
        <taxon>Ixodidae</taxon>
        <taxon>Hyalomminae</taxon>
        <taxon>Hyalomma</taxon>
    </lineage>
</organism>
<protein>
    <submittedName>
        <fullName evidence="1">Uncharacterized protein</fullName>
    </submittedName>
</protein>
<comment type="caution">
    <text evidence="1">The sequence shown here is derived from an EMBL/GenBank/DDBJ whole genome shotgun (WGS) entry which is preliminary data.</text>
</comment>
<sequence length="137" mass="14843">MPHMNQPTYQQSPVYPGSRNYTAAQTGASGYMPNGATRYSAGWPSAAATADMQSKSPWAAYQQATGSWASRSLSPQNADAGRQNYYYSNSYPAGRGYPSGYGVSTASTPAGYPAQNYRQGHSQPGVYQVQYRYPQGR</sequence>
<evidence type="ECO:0000313" key="1">
    <source>
        <dbReference type="EMBL" id="KAH6944772.1"/>
    </source>
</evidence>
<keyword evidence="2" id="KW-1185">Reference proteome</keyword>
<reference evidence="1" key="1">
    <citation type="submission" date="2020-05" db="EMBL/GenBank/DDBJ databases">
        <title>Large-scale comparative analyses of tick genomes elucidate their genetic diversity and vector capacities.</title>
        <authorList>
            <person name="Jia N."/>
            <person name="Wang J."/>
            <person name="Shi W."/>
            <person name="Du L."/>
            <person name="Sun Y."/>
            <person name="Zhan W."/>
            <person name="Jiang J."/>
            <person name="Wang Q."/>
            <person name="Zhang B."/>
            <person name="Ji P."/>
            <person name="Sakyi L.B."/>
            <person name="Cui X."/>
            <person name="Yuan T."/>
            <person name="Jiang B."/>
            <person name="Yang W."/>
            <person name="Lam T.T.-Y."/>
            <person name="Chang Q."/>
            <person name="Ding S."/>
            <person name="Wang X."/>
            <person name="Zhu J."/>
            <person name="Ruan X."/>
            <person name="Zhao L."/>
            <person name="Wei J."/>
            <person name="Que T."/>
            <person name="Du C."/>
            <person name="Cheng J."/>
            <person name="Dai P."/>
            <person name="Han X."/>
            <person name="Huang E."/>
            <person name="Gao Y."/>
            <person name="Liu J."/>
            <person name="Shao H."/>
            <person name="Ye R."/>
            <person name="Li L."/>
            <person name="Wei W."/>
            <person name="Wang X."/>
            <person name="Wang C."/>
            <person name="Yang T."/>
            <person name="Huo Q."/>
            <person name="Li W."/>
            <person name="Guo W."/>
            <person name="Chen H."/>
            <person name="Zhou L."/>
            <person name="Ni X."/>
            <person name="Tian J."/>
            <person name="Zhou Y."/>
            <person name="Sheng Y."/>
            <person name="Liu T."/>
            <person name="Pan Y."/>
            <person name="Xia L."/>
            <person name="Li J."/>
            <person name="Zhao F."/>
            <person name="Cao W."/>
        </authorList>
    </citation>
    <scope>NUCLEOTIDE SEQUENCE</scope>
    <source>
        <strain evidence="1">Hyas-2018</strain>
    </source>
</reference>
<name>A0ACB7TEL6_HYAAI</name>
<dbReference type="EMBL" id="CM023481">
    <property type="protein sequence ID" value="KAH6944772.1"/>
    <property type="molecule type" value="Genomic_DNA"/>
</dbReference>